<name>A0A9Q8UTZ0_PASFU</name>
<organism evidence="1 2">
    <name type="scientific">Passalora fulva</name>
    <name type="common">Tomato leaf mold</name>
    <name type="synonym">Cladosporium fulvum</name>
    <dbReference type="NCBI Taxonomy" id="5499"/>
    <lineage>
        <taxon>Eukaryota</taxon>
        <taxon>Fungi</taxon>
        <taxon>Dikarya</taxon>
        <taxon>Ascomycota</taxon>
        <taxon>Pezizomycotina</taxon>
        <taxon>Dothideomycetes</taxon>
        <taxon>Dothideomycetidae</taxon>
        <taxon>Mycosphaerellales</taxon>
        <taxon>Mycosphaerellaceae</taxon>
        <taxon>Fulvia</taxon>
    </lineage>
</organism>
<protein>
    <submittedName>
        <fullName evidence="1">Uncharacterized protein</fullName>
    </submittedName>
</protein>
<accession>A0A9Q8UTZ0</accession>
<sequence length="460" mass="52778">MSGYNPDLPRSTVLPGSPLLNQDCTFNDFARDIGFCRKEMLFNLQNANLTNPIHPCFQATRFASTIRYQDLDQALRLASHFLAVLLPEFYTILCAQRRRHRKTGKDGQPIELFAEPPKQLTAEQDFAVQEQLHLLAGSVDYVLDTSQDPSNTVSATCCEAPDKDLPSRVMRRGMCSTIQINHACYTRLAYSYYERKNDMVRYNYYCLELASSLVHELAHAATNLRCDQYQRKPHYFLGHTAKTSEEGFEVESKLFGGILIGRGAYEYSNSYIYPDGRHSEVTWPIVLTNWPDACNTLPAYTVTTVEDLIDTSEMSAEEIEQNKNEVAEAFAVWYAAKGREKIPPEVIVLEVLPAYAIQWNTDFLHWHQMFQDSFWDVKVKTFGREAALWPARERGIRWQLRPVQTRIVTDPSNLAGVPETHYVQFTGLVRRKGNEVADLDDLHRYHFEPDSSSNTQFQQC</sequence>
<proteinExistence type="predicted"/>
<dbReference type="OrthoDB" id="3646442at2759"/>
<dbReference type="AlphaFoldDB" id="A0A9Q8UTZ0"/>
<reference evidence="1" key="1">
    <citation type="submission" date="2021-12" db="EMBL/GenBank/DDBJ databases">
        <authorList>
            <person name="Zaccaron A."/>
            <person name="Stergiopoulos I."/>
        </authorList>
    </citation>
    <scope>NUCLEOTIDE SEQUENCE</scope>
    <source>
        <strain evidence="1">Race5_Kim</strain>
    </source>
</reference>
<dbReference type="GeneID" id="71989253"/>
<dbReference type="Proteomes" id="UP000756132">
    <property type="component" value="Chromosome 9"/>
</dbReference>
<dbReference type="KEGG" id="ffu:CLAFUR5_09375"/>
<dbReference type="RefSeq" id="XP_047766757.1">
    <property type="nucleotide sequence ID" value="XM_047908523.1"/>
</dbReference>
<evidence type="ECO:0000313" key="2">
    <source>
        <dbReference type="Proteomes" id="UP000756132"/>
    </source>
</evidence>
<dbReference type="EMBL" id="CP090171">
    <property type="protein sequence ID" value="UJO22391.1"/>
    <property type="molecule type" value="Genomic_DNA"/>
</dbReference>
<evidence type="ECO:0000313" key="1">
    <source>
        <dbReference type="EMBL" id="UJO22391.1"/>
    </source>
</evidence>
<keyword evidence="2" id="KW-1185">Reference proteome</keyword>
<reference evidence="1" key="2">
    <citation type="journal article" date="2022" name="Microb. Genom.">
        <title>A chromosome-scale genome assembly of the tomato pathogen Cladosporium fulvum reveals a compartmentalized genome architecture and the presence of a dispensable chromosome.</title>
        <authorList>
            <person name="Zaccaron A.Z."/>
            <person name="Chen L.H."/>
            <person name="Samaras A."/>
            <person name="Stergiopoulos I."/>
        </authorList>
    </citation>
    <scope>NUCLEOTIDE SEQUENCE</scope>
    <source>
        <strain evidence="1">Race5_Kim</strain>
    </source>
</reference>
<gene>
    <name evidence="1" type="ORF">CLAFUR5_09375</name>
</gene>